<dbReference type="PANTHER" id="PTHR12304">
    <property type="entry name" value="INOSINE-URIDINE PREFERRING NUCLEOSIDE HYDROLASE"/>
    <property type="match status" value="1"/>
</dbReference>
<gene>
    <name evidence="4" type="ORF">SAMN05443668_105461</name>
</gene>
<evidence type="ECO:0000259" key="3">
    <source>
        <dbReference type="Pfam" id="PF01156"/>
    </source>
</evidence>
<dbReference type="Pfam" id="PF01156">
    <property type="entry name" value="IU_nuc_hydro"/>
    <property type="match status" value="1"/>
</dbReference>
<accession>A0A1M7QVW0</accession>
<dbReference type="GO" id="GO:0005829">
    <property type="term" value="C:cytosol"/>
    <property type="evidence" value="ECO:0007669"/>
    <property type="project" value="TreeGrafter"/>
</dbReference>
<dbReference type="InterPro" id="IPR023186">
    <property type="entry name" value="IUNH"/>
</dbReference>
<dbReference type="GO" id="GO:0006152">
    <property type="term" value="P:purine nucleoside catabolic process"/>
    <property type="evidence" value="ECO:0007669"/>
    <property type="project" value="TreeGrafter"/>
</dbReference>
<dbReference type="STRING" id="134849.SAMN05443668_105461"/>
<sequence>MGLQPGRPVILDVDTGVDDALALLLAVRSPALDVRGATCVAGNTGLEPVVQNTLRVLDVAGAPHDLPVAARWTAAT</sequence>
<dbReference type="OrthoDB" id="9797882at2"/>
<evidence type="ECO:0000256" key="2">
    <source>
        <dbReference type="ARBA" id="ARBA00023295"/>
    </source>
</evidence>
<dbReference type="AlphaFoldDB" id="A0A1M7QVW0"/>
<keyword evidence="1 4" id="KW-0378">Hydrolase</keyword>
<keyword evidence="2" id="KW-0326">Glycosidase</keyword>
<dbReference type="Gene3D" id="3.90.245.10">
    <property type="entry name" value="Ribonucleoside hydrolase-like"/>
    <property type="match status" value="1"/>
</dbReference>
<evidence type="ECO:0000313" key="5">
    <source>
        <dbReference type="Proteomes" id="UP000184440"/>
    </source>
</evidence>
<dbReference type="EMBL" id="FRCS01000005">
    <property type="protein sequence ID" value="SHN35958.1"/>
    <property type="molecule type" value="Genomic_DNA"/>
</dbReference>
<dbReference type="Proteomes" id="UP000184440">
    <property type="component" value="Unassembled WGS sequence"/>
</dbReference>
<proteinExistence type="predicted"/>
<dbReference type="SUPFAM" id="SSF53590">
    <property type="entry name" value="Nucleoside hydrolase"/>
    <property type="match status" value="1"/>
</dbReference>
<dbReference type="InterPro" id="IPR001910">
    <property type="entry name" value="Inosine/uridine_hydrolase_dom"/>
</dbReference>
<evidence type="ECO:0000256" key="1">
    <source>
        <dbReference type="ARBA" id="ARBA00022801"/>
    </source>
</evidence>
<dbReference type="GO" id="GO:0008477">
    <property type="term" value="F:purine nucleosidase activity"/>
    <property type="evidence" value="ECO:0007669"/>
    <property type="project" value="TreeGrafter"/>
</dbReference>
<protein>
    <submittedName>
        <fullName evidence="4">Inosine-uridine preferring nucleoside hydrolase</fullName>
    </submittedName>
</protein>
<evidence type="ECO:0000313" key="4">
    <source>
        <dbReference type="EMBL" id="SHN35958.1"/>
    </source>
</evidence>
<dbReference type="PANTHER" id="PTHR12304:SF4">
    <property type="entry name" value="URIDINE NUCLEOSIDASE"/>
    <property type="match status" value="1"/>
</dbReference>
<name>A0A1M7QVW0_9ACTN</name>
<feature type="domain" description="Inosine/uridine-preferring nucleoside hydrolase" evidence="3">
    <location>
        <begin position="9"/>
        <end position="70"/>
    </location>
</feature>
<dbReference type="InterPro" id="IPR036452">
    <property type="entry name" value="Ribo_hydro-like"/>
</dbReference>
<reference evidence="4 5" key="1">
    <citation type="submission" date="2016-11" db="EMBL/GenBank/DDBJ databases">
        <authorList>
            <person name="Jaros S."/>
            <person name="Januszkiewicz K."/>
            <person name="Wedrychowicz H."/>
        </authorList>
    </citation>
    <scope>NUCLEOTIDE SEQUENCE [LARGE SCALE GENOMIC DNA]</scope>
    <source>
        <strain evidence="4 5">DSM 46144</strain>
    </source>
</reference>
<keyword evidence="5" id="KW-1185">Reference proteome</keyword>
<organism evidence="4 5">
    <name type="scientific">Cryptosporangium aurantiacum</name>
    <dbReference type="NCBI Taxonomy" id="134849"/>
    <lineage>
        <taxon>Bacteria</taxon>
        <taxon>Bacillati</taxon>
        <taxon>Actinomycetota</taxon>
        <taxon>Actinomycetes</taxon>
        <taxon>Cryptosporangiales</taxon>
        <taxon>Cryptosporangiaceae</taxon>
        <taxon>Cryptosporangium</taxon>
    </lineage>
</organism>